<keyword evidence="5 9" id="KW-0326">Glycosidase</keyword>
<evidence type="ECO:0000256" key="7">
    <source>
        <dbReference type="PIRSR" id="PIRSR617736-1"/>
    </source>
</evidence>
<dbReference type="KEGG" id="slom:PXH66_18005"/>
<feature type="binding site" evidence="8">
    <location>
        <position position="23"/>
    </location>
    <ligand>
        <name>substrate</name>
    </ligand>
</feature>
<evidence type="ECO:0000256" key="1">
    <source>
        <dbReference type="ARBA" id="ARBA00010838"/>
    </source>
</evidence>
<reference evidence="10" key="1">
    <citation type="submission" date="2023-03" db="EMBL/GenBank/DDBJ databases">
        <title>Lomoglobus Profundus gen. nov., sp. nov., a novel member of the phylum Verrucomicrobia, isolated from deep-marine sediment of South China Sea.</title>
        <authorList>
            <person name="Ahmad T."/>
            <person name="Ishaq S.E."/>
            <person name="Wang F."/>
        </authorList>
    </citation>
    <scope>NUCLEOTIDE SEQUENCE</scope>
    <source>
        <strain evidence="10">LMO-M01</strain>
    </source>
</reference>
<protein>
    <recommendedName>
        <fullName evidence="9">Beta-glucosidase</fullName>
        <ecNumber evidence="9">3.2.1.21</ecNumber>
    </recommendedName>
</protein>
<name>A0AAF0CNB8_9BACT</name>
<dbReference type="EMBL" id="CP119075">
    <property type="protein sequence ID" value="WED64235.1"/>
    <property type="molecule type" value="Genomic_DNA"/>
</dbReference>
<dbReference type="SUPFAM" id="SSF51445">
    <property type="entry name" value="(Trans)glycosidases"/>
    <property type="match status" value="1"/>
</dbReference>
<dbReference type="GO" id="GO:0008422">
    <property type="term" value="F:beta-glucosidase activity"/>
    <property type="evidence" value="ECO:0007669"/>
    <property type="project" value="UniProtKB-EC"/>
</dbReference>
<dbReference type="NCBIfam" id="TIGR03356">
    <property type="entry name" value="BGL"/>
    <property type="match status" value="1"/>
</dbReference>
<dbReference type="FunFam" id="3.20.20.80:FF:000004">
    <property type="entry name" value="Beta-glucosidase 6-phospho-beta-glucosidase"/>
    <property type="match status" value="1"/>
</dbReference>
<accession>A0AAF0CNB8</accession>
<evidence type="ECO:0000256" key="8">
    <source>
        <dbReference type="PIRSR" id="PIRSR617736-2"/>
    </source>
</evidence>
<evidence type="ECO:0000256" key="2">
    <source>
        <dbReference type="ARBA" id="ARBA00022801"/>
    </source>
</evidence>
<gene>
    <name evidence="10" type="ORF">PXH66_18005</name>
</gene>
<dbReference type="EC" id="3.2.1.21" evidence="9"/>
<comment type="similarity">
    <text evidence="1 9">Belongs to the glycosyl hydrolase 1 family.</text>
</comment>
<keyword evidence="11" id="KW-1185">Reference proteome</keyword>
<feature type="active site" description="Nucleophile" evidence="7">
    <location>
        <position position="356"/>
    </location>
</feature>
<evidence type="ECO:0000256" key="9">
    <source>
        <dbReference type="RuleBase" id="RU361175"/>
    </source>
</evidence>
<organism evidence="10 11">
    <name type="scientific">Synoicihabitans lomoniglobus</name>
    <dbReference type="NCBI Taxonomy" id="2909285"/>
    <lineage>
        <taxon>Bacteria</taxon>
        <taxon>Pseudomonadati</taxon>
        <taxon>Verrucomicrobiota</taxon>
        <taxon>Opitutia</taxon>
        <taxon>Opitutales</taxon>
        <taxon>Opitutaceae</taxon>
        <taxon>Synoicihabitans</taxon>
    </lineage>
</organism>
<comment type="catalytic activity">
    <reaction evidence="9">
        <text>Hydrolysis of terminal, non-reducing beta-D-glucosyl residues with release of beta-D-glucose.</text>
        <dbReference type="EC" id="3.2.1.21"/>
    </reaction>
</comment>
<proteinExistence type="inferred from homology"/>
<keyword evidence="3" id="KW-0136">Cellulose degradation</keyword>
<evidence type="ECO:0000256" key="6">
    <source>
        <dbReference type="ARBA" id="ARBA00023326"/>
    </source>
</evidence>
<feature type="binding site" evidence="8">
    <location>
        <position position="299"/>
    </location>
    <ligand>
        <name>substrate</name>
    </ligand>
</feature>
<feature type="active site" description="Proton donor" evidence="7">
    <location>
        <position position="169"/>
    </location>
</feature>
<dbReference type="PRINTS" id="PR00131">
    <property type="entry name" value="GLHYDRLASE1"/>
</dbReference>
<evidence type="ECO:0000256" key="5">
    <source>
        <dbReference type="ARBA" id="ARBA00023295"/>
    </source>
</evidence>
<feature type="binding site" evidence="8">
    <location>
        <position position="124"/>
    </location>
    <ligand>
        <name>substrate</name>
    </ligand>
</feature>
<dbReference type="Gene3D" id="3.20.20.80">
    <property type="entry name" value="Glycosidases"/>
    <property type="match status" value="1"/>
</dbReference>
<evidence type="ECO:0000313" key="11">
    <source>
        <dbReference type="Proteomes" id="UP001218638"/>
    </source>
</evidence>
<keyword evidence="2 9" id="KW-0378">Hydrolase</keyword>
<dbReference type="PANTHER" id="PTHR10353:SF36">
    <property type="entry name" value="LP05116P"/>
    <property type="match status" value="1"/>
</dbReference>
<dbReference type="RefSeq" id="WP_330931101.1">
    <property type="nucleotide sequence ID" value="NZ_CP119075.1"/>
</dbReference>
<dbReference type="Pfam" id="PF00232">
    <property type="entry name" value="Glyco_hydro_1"/>
    <property type="match status" value="1"/>
</dbReference>
<dbReference type="AlphaFoldDB" id="A0AAF0CNB8"/>
<keyword evidence="6" id="KW-0624">Polysaccharide degradation</keyword>
<sequence>MSLPCNSTFPAGFIWGVATAAAQIEGAAFTDGKGESIWDRFARQPGKVHGGDTLDVACDHYHRFDEDFALMASLGVKHYRLSISWPRIYPDGDGELNQAGLDFYARLFDAMARHGITPWVTLFHWDLPQALEDRGGWRARETVEAFGRYATTVVQAFADRIEHWITLNEIRCFTQLAYGYGLKAPGVKVDAATLNQIYHHALVSHGLAVQAVRQYGGPRAQVGLTDNSDVCIPVTETPADIAAAREWYRRKNLHLLGAISNGGYSDEYLERCGKDAPKVAADDFALISAPTDFLGLNLYTGPFVRAGADGEPEEVLLPSAYPKADSPWLHWAPQVIYWGTRLAHETYGVKSIYITENGCGYNDEPVVAGEVNDLHRREFLRAHLRELQRAIADGIPVDGYFLWSFMDNFEWEDGYERRFGIVHVDFATQQRTPKLSAHYYAAVISANRVV</sequence>
<dbReference type="InterPro" id="IPR001360">
    <property type="entry name" value="Glyco_hydro_1"/>
</dbReference>
<dbReference type="InterPro" id="IPR017736">
    <property type="entry name" value="Glyco_hydro_1_beta-glucosidase"/>
</dbReference>
<dbReference type="InterPro" id="IPR017853">
    <property type="entry name" value="GH"/>
</dbReference>
<dbReference type="PANTHER" id="PTHR10353">
    <property type="entry name" value="GLYCOSYL HYDROLASE"/>
    <property type="match status" value="1"/>
</dbReference>
<feature type="binding site" evidence="8">
    <location>
        <position position="168"/>
    </location>
    <ligand>
        <name>substrate</name>
    </ligand>
</feature>
<dbReference type="GO" id="GO:0030245">
    <property type="term" value="P:cellulose catabolic process"/>
    <property type="evidence" value="ECO:0007669"/>
    <property type="project" value="UniProtKB-KW"/>
</dbReference>
<evidence type="ECO:0000256" key="4">
    <source>
        <dbReference type="ARBA" id="ARBA00023277"/>
    </source>
</evidence>
<keyword evidence="4" id="KW-0119">Carbohydrate metabolism</keyword>
<evidence type="ECO:0000256" key="3">
    <source>
        <dbReference type="ARBA" id="ARBA00023001"/>
    </source>
</evidence>
<feature type="binding site" evidence="8">
    <location>
        <position position="403"/>
    </location>
    <ligand>
        <name>substrate</name>
    </ligand>
</feature>
<dbReference type="GO" id="GO:0005829">
    <property type="term" value="C:cytosol"/>
    <property type="evidence" value="ECO:0007669"/>
    <property type="project" value="TreeGrafter"/>
</dbReference>
<dbReference type="Proteomes" id="UP001218638">
    <property type="component" value="Chromosome"/>
</dbReference>
<feature type="binding site" evidence="8">
    <location>
        <begin position="410"/>
        <end position="411"/>
    </location>
    <ligand>
        <name>substrate</name>
    </ligand>
</feature>
<evidence type="ECO:0000313" key="10">
    <source>
        <dbReference type="EMBL" id="WED64235.1"/>
    </source>
</evidence>